<reference evidence="1" key="4">
    <citation type="submission" date="2019-03" db="UniProtKB">
        <authorList>
            <consortium name="EnsemblPlants"/>
        </authorList>
    </citation>
    <scope>IDENTIFICATION</scope>
</reference>
<dbReference type="EnsemblPlants" id="AET5Gv20438300.13">
    <property type="protein sequence ID" value="AET5Gv20438300.13"/>
    <property type="gene ID" value="AET5Gv20438300"/>
</dbReference>
<organism evidence="1 2">
    <name type="scientific">Aegilops tauschii subsp. strangulata</name>
    <name type="common">Goatgrass</name>
    <dbReference type="NCBI Taxonomy" id="200361"/>
    <lineage>
        <taxon>Eukaryota</taxon>
        <taxon>Viridiplantae</taxon>
        <taxon>Streptophyta</taxon>
        <taxon>Embryophyta</taxon>
        <taxon>Tracheophyta</taxon>
        <taxon>Spermatophyta</taxon>
        <taxon>Magnoliopsida</taxon>
        <taxon>Liliopsida</taxon>
        <taxon>Poales</taxon>
        <taxon>Poaceae</taxon>
        <taxon>BOP clade</taxon>
        <taxon>Pooideae</taxon>
        <taxon>Triticodae</taxon>
        <taxon>Triticeae</taxon>
        <taxon>Triticinae</taxon>
        <taxon>Aegilops</taxon>
    </lineage>
</organism>
<protein>
    <submittedName>
        <fullName evidence="1">Uncharacterized protein</fullName>
    </submittedName>
</protein>
<sequence length="57" mass="6660">FMHTLRMKLPVKYMECSGMVAILLHSCWLTVRPKAMAMTPTHFDQTGSFRFHPSDQF</sequence>
<reference evidence="2" key="2">
    <citation type="journal article" date="2017" name="Nat. Plants">
        <title>The Aegilops tauschii genome reveals multiple impacts of transposons.</title>
        <authorList>
            <person name="Zhao G."/>
            <person name="Zou C."/>
            <person name="Li K."/>
            <person name="Wang K."/>
            <person name="Li T."/>
            <person name="Gao L."/>
            <person name="Zhang X."/>
            <person name="Wang H."/>
            <person name="Yang Z."/>
            <person name="Liu X."/>
            <person name="Jiang W."/>
            <person name="Mao L."/>
            <person name="Kong X."/>
            <person name="Jiao Y."/>
            <person name="Jia J."/>
        </authorList>
    </citation>
    <scope>NUCLEOTIDE SEQUENCE [LARGE SCALE GENOMIC DNA]</scope>
    <source>
        <strain evidence="2">cv. AL8/78</strain>
    </source>
</reference>
<accession>A0A453KKD6</accession>
<name>A0A453KKD6_AEGTS</name>
<evidence type="ECO:0000313" key="2">
    <source>
        <dbReference type="Proteomes" id="UP000015105"/>
    </source>
</evidence>
<reference evidence="1" key="5">
    <citation type="journal article" date="2021" name="G3 (Bethesda)">
        <title>Aegilops tauschii genome assembly Aet v5.0 features greater sequence contiguity and improved annotation.</title>
        <authorList>
            <person name="Wang L."/>
            <person name="Zhu T."/>
            <person name="Rodriguez J.C."/>
            <person name="Deal K.R."/>
            <person name="Dubcovsky J."/>
            <person name="McGuire P.E."/>
            <person name="Lux T."/>
            <person name="Spannagl M."/>
            <person name="Mayer K.F.X."/>
            <person name="Baldrich P."/>
            <person name="Meyers B.C."/>
            <person name="Huo N."/>
            <person name="Gu Y.Q."/>
            <person name="Zhou H."/>
            <person name="Devos K.M."/>
            <person name="Bennetzen J.L."/>
            <person name="Unver T."/>
            <person name="Budak H."/>
            <person name="Gulick P.J."/>
            <person name="Galiba G."/>
            <person name="Kalapos B."/>
            <person name="Nelson D.R."/>
            <person name="Li P."/>
            <person name="You F.M."/>
            <person name="Luo M.C."/>
            <person name="Dvorak J."/>
        </authorList>
    </citation>
    <scope>NUCLEOTIDE SEQUENCE [LARGE SCALE GENOMIC DNA]</scope>
    <source>
        <strain evidence="1">cv. AL8/78</strain>
    </source>
</reference>
<dbReference type="Gramene" id="AET5Gv20438300.13">
    <property type="protein sequence ID" value="AET5Gv20438300.13"/>
    <property type="gene ID" value="AET5Gv20438300"/>
</dbReference>
<keyword evidence="2" id="KW-1185">Reference proteome</keyword>
<dbReference type="Proteomes" id="UP000015105">
    <property type="component" value="Chromosome 5D"/>
</dbReference>
<reference evidence="1" key="3">
    <citation type="journal article" date="2017" name="Nature">
        <title>Genome sequence of the progenitor of the wheat D genome Aegilops tauschii.</title>
        <authorList>
            <person name="Luo M.C."/>
            <person name="Gu Y.Q."/>
            <person name="Puiu D."/>
            <person name="Wang H."/>
            <person name="Twardziok S.O."/>
            <person name="Deal K.R."/>
            <person name="Huo N."/>
            <person name="Zhu T."/>
            <person name="Wang L."/>
            <person name="Wang Y."/>
            <person name="McGuire P.E."/>
            <person name="Liu S."/>
            <person name="Long H."/>
            <person name="Ramasamy R.K."/>
            <person name="Rodriguez J.C."/>
            <person name="Van S.L."/>
            <person name="Yuan L."/>
            <person name="Wang Z."/>
            <person name="Xia Z."/>
            <person name="Xiao L."/>
            <person name="Anderson O.D."/>
            <person name="Ouyang S."/>
            <person name="Liang Y."/>
            <person name="Zimin A.V."/>
            <person name="Pertea G."/>
            <person name="Qi P."/>
            <person name="Bennetzen J.L."/>
            <person name="Dai X."/>
            <person name="Dawson M.W."/>
            <person name="Muller H.G."/>
            <person name="Kugler K."/>
            <person name="Rivarola-Duarte L."/>
            <person name="Spannagl M."/>
            <person name="Mayer K.F.X."/>
            <person name="Lu F.H."/>
            <person name="Bevan M.W."/>
            <person name="Leroy P."/>
            <person name="Li P."/>
            <person name="You F.M."/>
            <person name="Sun Q."/>
            <person name="Liu Z."/>
            <person name="Lyons E."/>
            <person name="Wicker T."/>
            <person name="Salzberg S.L."/>
            <person name="Devos K.M."/>
            <person name="Dvorak J."/>
        </authorList>
    </citation>
    <scope>NUCLEOTIDE SEQUENCE [LARGE SCALE GENOMIC DNA]</scope>
    <source>
        <strain evidence="1">cv. AL8/78</strain>
    </source>
</reference>
<proteinExistence type="predicted"/>
<dbReference type="AlphaFoldDB" id="A0A453KKD6"/>
<evidence type="ECO:0000313" key="1">
    <source>
        <dbReference type="EnsemblPlants" id="AET5Gv20438300.13"/>
    </source>
</evidence>
<reference evidence="2" key="1">
    <citation type="journal article" date="2014" name="Science">
        <title>Ancient hybridizations among the ancestral genomes of bread wheat.</title>
        <authorList>
            <consortium name="International Wheat Genome Sequencing Consortium,"/>
            <person name="Marcussen T."/>
            <person name="Sandve S.R."/>
            <person name="Heier L."/>
            <person name="Spannagl M."/>
            <person name="Pfeifer M."/>
            <person name="Jakobsen K.S."/>
            <person name="Wulff B.B."/>
            <person name="Steuernagel B."/>
            <person name="Mayer K.F."/>
            <person name="Olsen O.A."/>
        </authorList>
    </citation>
    <scope>NUCLEOTIDE SEQUENCE [LARGE SCALE GENOMIC DNA]</scope>
    <source>
        <strain evidence="2">cv. AL8/78</strain>
    </source>
</reference>